<organism evidence="1">
    <name type="scientific">marine sediment metagenome</name>
    <dbReference type="NCBI Taxonomy" id="412755"/>
    <lineage>
        <taxon>unclassified sequences</taxon>
        <taxon>metagenomes</taxon>
        <taxon>ecological metagenomes</taxon>
    </lineage>
</organism>
<comment type="caution">
    <text evidence="1">The sequence shown here is derived from an EMBL/GenBank/DDBJ whole genome shotgun (WGS) entry which is preliminary data.</text>
</comment>
<proteinExistence type="predicted"/>
<name>A0A0F9NWG0_9ZZZZ</name>
<dbReference type="AlphaFoldDB" id="A0A0F9NWG0"/>
<evidence type="ECO:0000313" key="1">
    <source>
        <dbReference type="EMBL" id="KKN23825.1"/>
    </source>
</evidence>
<sequence length="307" mass="33790">MSYTNLTNEFNYLDLIQWQNMDALAENDKSIRESFANYRRPNLVYVSATEVDMENNTVSLNETRIIFNDGEQRNVLEDTAATSKFRRFNITETADFSVSTENSGLRNGISEASNTWYALYAVKSQLNDVRFVLVGDTDLPILANITALDARYGVDGWIYLGLIRNGDGDSAPSDILSFKQTHERTVFNNTFDSETPGIKFLNTPAAGTQSWAYAAGTGGLVLPNNIAFAIWQTKLIGESTDFLLVQDSGGSRTYKAGVAYSSANLISQVIIPATEGIRIVSRAATTPKASLWGWVDNVLGLGFNPKT</sequence>
<dbReference type="EMBL" id="LAZR01002935">
    <property type="protein sequence ID" value="KKN23825.1"/>
    <property type="molecule type" value="Genomic_DNA"/>
</dbReference>
<accession>A0A0F9NWG0</accession>
<protein>
    <submittedName>
        <fullName evidence="1">Uncharacterized protein</fullName>
    </submittedName>
</protein>
<gene>
    <name evidence="1" type="ORF">LCGC14_0901090</name>
</gene>
<reference evidence="1" key="1">
    <citation type="journal article" date="2015" name="Nature">
        <title>Complex archaea that bridge the gap between prokaryotes and eukaryotes.</title>
        <authorList>
            <person name="Spang A."/>
            <person name="Saw J.H."/>
            <person name="Jorgensen S.L."/>
            <person name="Zaremba-Niedzwiedzka K."/>
            <person name="Martijn J."/>
            <person name="Lind A.E."/>
            <person name="van Eijk R."/>
            <person name="Schleper C."/>
            <person name="Guy L."/>
            <person name="Ettema T.J."/>
        </authorList>
    </citation>
    <scope>NUCLEOTIDE SEQUENCE</scope>
</reference>